<evidence type="ECO:0000256" key="9">
    <source>
        <dbReference type="ARBA" id="ARBA00023136"/>
    </source>
</evidence>
<sequence length="586" mass="60902">MSLVSFLYTVASVFLFICSSDASSHAHAHAHVDARAHSHAHSHSSVPSSYNPTSKSNVALYWGQGARQQGLAHFCSQTTVDIIPLAFINVFPAQGNGFPGDNFGNQCWGGSYVFKGPGGNPLLNQLQSECPQLVADVPVCQSTYGKKIILSLGGATNTYQLIGATQGVTFADWLWGAFGPQNAAWVAAGLPRPFDSPGLAVEVDGFDFDIEYAPTDSSAGYVAMIQRLRVLFQSAGKQYLITGAPQCVVPDANMGVMIQKAQFDIIWVQYYNTPQCSARNWANTNTNYATTGFEVPSGFSYNAWSNFLIGTASANAKLPNFGGIMIWEATLADAHLSGAYYSIVKNILNVYVSNQYVMCGTVPPTQTSTALSTLVASANTVSSSIVKSSSSSAKTSTITPVLSSAKQTSATSTTKPASVSSIKISSTIKSSTTTLFTTTKSVPASSVKLPSTTKTTLTVSASPTLTTPLGACGVPYGILCGAGQCCSSSGYCGNTSPYCGARCQKSFGICSVASSPSPTPIPSPSPSKTVVPVKSPSPTIVVPAGACGAPYGVSCGVGYCCSLYGYCGNTLAFCGTGCQIAFGTCS</sequence>
<dbReference type="Pfam" id="PF00704">
    <property type="entry name" value="Glyco_hydro_18"/>
    <property type="match status" value="1"/>
</dbReference>
<dbReference type="GO" id="GO:0098552">
    <property type="term" value="C:side of membrane"/>
    <property type="evidence" value="ECO:0007669"/>
    <property type="project" value="UniProtKB-KW"/>
</dbReference>
<keyword evidence="6 14" id="KW-0147">Chitin-binding</keyword>
<dbReference type="AlphaFoldDB" id="A0A1L7WSN0"/>
<dbReference type="InterPro" id="IPR017853">
    <property type="entry name" value="GH"/>
</dbReference>
<evidence type="ECO:0000256" key="17">
    <source>
        <dbReference type="SAM" id="SignalP"/>
    </source>
</evidence>
<keyword evidence="14" id="KW-1015">Disulfide bond</keyword>
<dbReference type="STRING" id="576137.A0A1L7WSN0"/>
<dbReference type="Gene3D" id="3.30.60.10">
    <property type="entry name" value="Endochitinase-like"/>
    <property type="match status" value="2"/>
</dbReference>
<evidence type="ECO:0000313" key="21">
    <source>
        <dbReference type="Proteomes" id="UP000184330"/>
    </source>
</evidence>
<dbReference type="Gene3D" id="3.20.20.80">
    <property type="entry name" value="Glycosidases"/>
    <property type="match status" value="1"/>
</dbReference>
<dbReference type="InterPro" id="IPR001223">
    <property type="entry name" value="Glyco_hydro18_cat"/>
</dbReference>
<keyword evidence="5" id="KW-0325">Glycoprotein</keyword>
<dbReference type="GO" id="GO:0008061">
    <property type="term" value="F:chitin binding"/>
    <property type="evidence" value="ECO:0007669"/>
    <property type="project" value="UniProtKB-UniRule"/>
</dbReference>
<evidence type="ECO:0000256" key="13">
    <source>
        <dbReference type="ARBA" id="ARBA00023326"/>
    </source>
</evidence>
<organism evidence="20 21">
    <name type="scientific">Phialocephala subalpina</name>
    <dbReference type="NCBI Taxonomy" id="576137"/>
    <lineage>
        <taxon>Eukaryota</taxon>
        <taxon>Fungi</taxon>
        <taxon>Dikarya</taxon>
        <taxon>Ascomycota</taxon>
        <taxon>Pezizomycotina</taxon>
        <taxon>Leotiomycetes</taxon>
        <taxon>Helotiales</taxon>
        <taxon>Mollisiaceae</taxon>
        <taxon>Phialocephala</taxon>
        <taxon>Phialocephala fortinii species complex</taxon>
    </lineage>
</organism>
<evidence type="ECO:0000256" key="15">
    <source>
        <dbReference type="RuleBase" id="RU000489"/>
    </source>
</evidence>
<evidence type="ECO:0000256" key="12">
    <source>
        <dbReference type="ARBA" id="ARBA00023295"/>
    </source>
</evidence>
<keyword evidence="17" id="KW-0732">Signal</keyword>
<evidence type="ECO:0000256" key="5">
    <source>
        <dbReference type="ARBA" id="ARBA00022622"/>
    </source>
</evidence>
<dbReference type="EC" id="3.2.1.14" evidence="3"/>
<dbReference type="InterPro" id="IPR050542">
    <property type="entry name" value="Glycosyl_Hydrlase18_Chitinase"/>
</dbReference>
<comment type="subcellular location">
    <subcellularLocation>
        <location evidence="2">Cell membrane</location>
        <topology evidence="2">Lipid-anchor</topology>
        <topology evidence="2">GPI-anchor</topology>
    </subcellularLocation>
</comment>
<evidence type="ECO:0000256" key="2">
    <source>
        <dbReference type="ARBA" id="ARBA00004609"/>
    </source>
</evidence>
<keyword evidence="5" id="KW-0336">GPI-anchor</keyword>
<feature type="domain" description="GH18" evidence="19">
    <location>
        <begin position="56"/>
        <end position="351"/>
    </location>
</feature>
<evidence type="ECO:0000259" key="18">
    <source>
        <dbReference type="PROSITE" id="PS50941"/>
    </source>
</evidence>
<dbReference type="GO" id="GO:0000272">
    <property type="term" value="P:polysaccharide catabolic process"/>
    <property type="evidence" value="ECO:0007669"/>
    <property type="project" value="UniProtKB-KW"/>
</dbReference>
<evidence type="ECO:0000256" key="4">
    <source>
        <dbReference type="ARBA" id="ARBA00022475"/>
    </source>
</evidence>
<dbReference type="SMART" id="SM00270">
    <property type="entry name" value="ChtBD1"/>
    <property type="match status" value="2"/>
</dbReference>
<accession>A0A1L7WSN0</accession>
<dbReference type="GO" id="GO:0005886">
    <property type="term" value="C:plasma membrane"/>
    <property type="evidence" value="ECO:0007669"/>
    <property type="project" value="UniProtKB-SubCell"/>
</dbReference>
<dbReference type="PROSITE" id="PS50941">
    <property type="entry name" value="CHIT_BIND_I_2"/>
    <property type="match status" value="2"/>
</dbReference>
<dbReference type="GO" id="GO:0006032">
    <property type="term" value="P:chitin catabolic process"/>
    <property type="evidence" value="ECO:0007669"/>
    <property type="project" value="UniProtKB-KW"/>
</dbReference>
<keyword evidence="4" id="KW-1003">Cell membrane</keyword>
<dbReference type="PROSITE" id="PS01095">
    <property type="entry name" value="GH18_1"/>
    <property type="match status" value="1"/>
</dbReference>
<evidence type="ECO:0000256" key="10">
    <source>
        <dbReference type="ARBA" id="ARBA00023277"/>
    </source>
</evidence>
<keyword evidence="12 15" id="KW-0326">Glycosidase</keyword>
<proteinExistence type="inferred from homology"/>
<comment type="caution">
    <text evidence="14">Lacks conserved residue(s) required for the propagation of feature annotation.</text>
</comment>
<dbReference type="GO" id="GO:0008843">
    <property type="term" value="F:endochitinase activity"/>
    <property type="evidence" value="ECO:0007669"/>
    <property type="project" value="UniProtKB-EC"/>
</dbReference>
<keyword evidence="11" id="KW-0449">Lipoprotein</keyword>
<dbReference type="EMBL" id="FJOG01000007">
    <property type="protein sequence ID" value="CZR55774.1"/>
    <property type="molecule type" value="Genomic_DNA"/>
</dbReference>
<dbReference type="InterPro" id="IPR018371">
    <property type="entry name" value="Chitin-binding_1_CS"/>
</dbReference>
<keyword evidence="8" id="KW-0146">Chitin degradation</keyword>
<evidence type="ECO:0000256" key="6">
    <source>
        <dbReference type="ARBA" id="ARBA00022669"/>
    </source>
</evidence>
<dbReference type="Pfam" id="PF00187">
    <property type="entry name" value="Chitin_bind_1"/>
    <property type="match status" value="2"/>
</dbReference>
<feature type="disulfide bond" evidence="14">
    <location>
        <begin position="560"/>
        <end position="574"/>
    </location>
</feature>
<dbReference type="GO" id="GO:0005576">
    <property type="term" value="C:extracellular region"/>
    <property type="evidence" value="ECO:0007669"/>
    <property type="project" value="TreeGrafter"/>
</dbReference>
<comment type="catalytic activity">
    <reaction evidence="1">
        <text>Random endo-hydrolysis of N-acetyl-beta-D-glucosaminide (1-&gt;4)-beta-linkages in chitin and chitodextrins.</text>
        <dbReference type="EC" id="3.2.1.14"/>
    </reaction>
</comment>
<keyword evidence="21" id="KW-1185">Reference proteome</keyword>
<dbReference type="InterPro" id="IPR001579">
    <property type="entry name" value="Glyco_hydro_18_chit_AS"/>
</dbReference>
<evidence type="ECO:0000256" key="1">
    <source>
        <dbReference type="ARBA" id="ARBA00000822"/>
    </source>
</evidence>
<feature type="disulfide bond" evidence="14">
    <location>
        <begin position="485"/>
        <end position="499"/>
    </location>
</feature>
<feature type="domain" description="Chitin-binding type-1" evidence="18">
    <location>
        <begin position="469"/>
        <end position="512"/>
    </location>
</feature>
<dbReference type="PROSITE" id="PS51910">
    <property type="entry name" value="GH18_2"/>
    <property type="match status" value="1"/>
</dbReference>
<evidence type="ECO:0000256" key="8">
    <source>
        <dbReference type="ARBA" id="ARBA00023024"/>
    </source>
</evidence>
<dbReference type="InterPro" id="IPR001002">
    <property type="entry name" value="Chitin-bd_1"/>
</dbReference>
<reference evidence="20 21" key="1">
    <citation type="submission" date="2016-03" db="EMBL/GenBank/DDBJ databases">
        <authorList>
            <person name="Ploux O."/>
        </authorList>
    </citation>
    <scope>NUCLEOTIDE SEQUENCE [LARGE SCALE GENOMIC DNA]</scope>
    <source>
        <strain evidence="20 21">UAMH 11012</strain>
    </source>
</reference>
<evidence type="ECO:0000256" key="11">
    <source>
        <dbReference type="ARBA" id="ARBA00023288"/>
    </source>
</evidence>
<dbReference type="PANTHER" id="PTHR45708">
    <property type="entry name" value="ENDOCHITINASE"/>
    <property type="match status" value="1"/>
</dbReference>
<feature type="signal peptide" evidence="17">
    <location>
        <begin position="1"/>
        <end position="22"/>
    </location>
</feature>
<keyword evidence="9" id="KW-0472">Membrane</keyword>
<evidence type="ECO:0000313" key="20">
    <source>
        <dbReference type="EMBL" id="CZR55774.1"/>
    </source>
</evidence>
<feature type="chain" id="PRO_5012205516" description="chitinase" evidence="17">
    <location>
        <begin position="23"/>
        <end position="586"/>
    </location>
</feature>
<feature type="domain" description="Chitin-binding type-1" evidence="18">
    <location>
        <begin position="544"/>
        <end position="586"/>
    </location>
</feature>
<keyword evidence="10" id="KW-0119">Carbohydrate metabolism</keyword>
<evidence type="ECO:0000256" key="16">
    <source>
        <dbReference type="RuleBase" id="RU004453"/>
    </source>
</evidence>
<dbReference type="SUPFAM" id="SSF57016">
    <property type="entry name" value="Plant lectins/antimicrobial peptides"/>
    <property type="match status" value="2"/>
</dbReference>
<dbReference type="PROSITE" id="PS00026">
    <property type="entry name" value="CHIT_BIND_I_1"/>
    <property type="match status" value="1"/>
</dbReference>
<keyword evidence="7 15" id="KW-0378">Hydrolase</keyword>
<feature type="disulfide bond" evidence="14">
    <location>
        <begin position="555"/>
        <end position="567"/>
    </location>
</feature>
<dbReference type="InterPro" id="IPR036861">
    <property type="entry name" value="Endochitinase-like_sf"/>
</dbReference>
<name>A0A1L7WSN0_9HELO</name>
<evidence type="ECO:0000256" key="3">
    <source>
        <dbReference type="ARBA" id="ARBA00012729"/>
    </source>
</evidence>
<dbReference type="PANTHER" id="PTHR45708:SF47">
    <property type="entry name" value="ENDOCHITINASE A"/>
    <property type="match status" value="1"/>
</dbReference>
<comment type="similarity">
    <text evidence="16">Belongs to the glycosyl hydrolase 18 family.</text>
</comment>
<evidence type="ECO:0000256" key="14">
    <source>
        <dbReference type="PROSITE-ProRule" id="PRU00261"/>
    </source>
</evidence>
<evidence type="ECO:0000259" key="19">
    <source>
        <dbReference type="PROSITE" id="PS51910"/>
    </source>
</evidence>
<dbReference type="OrthoDB" id="6020543at2759"/>
<gene>
    <name evidence="20" type="ORF">PAC_05662</name>
</gene>
<keyword evidence="13" id="KW-0624">Polysaccharide degradation</keyword>
<dbReference type="Proteomes" id="UP000184330">
    <property type="component" value="Unassembled WGS sequence"/>
</dbReference>
<evidence type="ECO:0000256" key="7">
    <source>
        <dbReference type="ARBA" id="ARBA00022801"/>
    </source>
</evidence>
<dbReference type="CDD" id="cd11618">
    <property type="entry name" value="ChtBD1_1"/>
    <property type="match status" value="2"/>
</dbReference>
<protein>
    <recommendedName>
        <fullName evidence="3">chitinase</fullName>
        <ecNumber evidence="3">3.2.1.14</ecNumber>
    </recommendedName>
</protein>
<dbReference type="SUPFAM" id="SSF51445">
    <property type="entry name" value="(Trans)glycosidases"/>
    <property type="match status" value="1"/>
</dbReference>
<feature type="disulfide bond" evidence="14">
    <location>
        <begin position="480"/>
        <end position="492"/>
    </location>
</feature>